<proteinExistence type="predicted"/>
<protein>
    <submittedName>
        <fullName evidence="1">Low molecular weight phosphatase family protein</fullName>
    </submittedName>
</protein>
<keyword evidence="2" id="KW-1185">Reference proteome</keyword>
<dbReference type="Proteomes" id="UP001597100">
    <property type="component" value="Unassembled WGS sequence"/>
</dbReference>
<dbReference type="PANTHER" id="PTHR43428">
    <property type="entry name" value="ARSENATE REDUCTASE"/>
    <property type="match status" value="1"/>
</dbReference>
<organism evidence="1 2">
    <name type="scientific">Salinimicrobium gaetbulicola</name>
    <dbReference type="NCBI Taxonomy" id="999702"/>
    <lineage>
        <taxon>Bacteria</taxon>
        <taxon>Pseudomonadati</taxon>
        <taxon>Bacteroidota</taxon>
        <taxon>Flavobacteriia</taxon>
        <taxon>Flavobacteriales</taxon>
        <taxon>Flavobacteriaceae</taxon>
        <taxon>Salinimicrobium</taxon>
    </lineage>
</organism>
<dbReference type="InterPro" id="IPR036196">
    <property type="entry name" value="Ptyr_pPase_sf"/>
</dbReference>
<reference evidence="2" key="1">
    <citation type="journal article" date="2019" name="Int. J. Syst. Evol. Microbiol.">
        <title>The Global Catalogue of Microorganisms (GCM) 10K type strain sequencing project: providing services to taxonomists for standard genome sequencing and annotation.</title>
        <authorList>
            <consortium name="The Broad Institute Genomics Platform"/>
            <consortium name="The Broad Institute Genome Sequencing Center for Infectious Disease"/>
            <person name="Wu L."/>
            <person name="Ma J."/>
        </authorList>
    </citation>
    <scope>NUCLEOTIDE SEQUENCE [LARGE SCALE GENOMIC DNA]</scope>
    <source>
        <strain evidence="2">CCUG 60898</strain>
    </source>
</reference>
<name>A0ABW3IEH9_9FLAO</name>
<evidence type="ECO:0000313" key="1">
    <source>
        <dbReference type="EMBL" id="MFD0976022.1"/>
    </source>
</evidence>
<accession>A0ABW3IEH9</accession>
<dbReference type="SUPFAM" id="SSF52788">
    <property type="entry name" value="Phosphotyrosine protein phosphatases I"/>
    <property type="match status" value="1"/>
</dbReference>
<gene>
    <name evidence="1" type="ORF">ACFQ1G_04380</name>
</gene>
<sequence>MPVFKEISNYISGLKPENIPPARKEVLQPLVDYIQKKSEKNEEIRLNFICTHNSRRSHLSQVWAQALAHHFQLKNVVCYSGGTEATAIYPMTVETLKKTGFQVRNLSEGKNPVYGLKYSANSHPVIGFSKKIEDAFNPKSHFAAVMTCSEADAGCPFVPGAETRIPLTYEDPKQFDDSPEQAQKYLERGEQIATELYYIFSQIKP</sequence>
<dbReference type="RefSeq" id="WP_380737055.1">
    <property type="nucleotide sequence ID" value="NZ_JBHTJP010000032.1"/>
</dbReference>
<dbReference type="Gene3D" id="3.40.50.2300">
    <property type="match status" value="1"/>
</dbReference>
<evidence type="ECO:0000313" key="2">
    <source>
        <dbReference type="Proteomes" id="UP001597100"/>
    </source>
</evidence>
<dbReference type="EMBL" id="JBHTJP010000032">
    <property type="protein sequence ID" value="MFD0976022.1"/>
    <property type="molecule type" value="Genomic_DNA"/>
</dbReference>
<comment type="caution">
    <text evidence="1">The sequence shown here is derived from an EMBL/GenBank/DDBJ whole genome shotgun (WGS) entry which is preliminary data.</text>
</comment>
<dbReference type="PANTHER" id="PTHR43428:SF1">
    <property type="entry name" value="ARSENATE REDUCTASE"/>
    <property type="match status" value="1"/>
</dbReference>